<dbReference type="Proteomes" id="UP001597097">
    <property type="component" value="Unassembled WGS sequence"/>
</dbReference>
<comment type="caution">
    <text evidence="1">The sequence shown here is derived from an EMBL/GenBank/DDBJ whole genome shotgun (WGS) entry which is preliminary data.</text>
</comment>
<proteinExistence type="predicted"/>
<protein>
    <submittedName>
        <fullName evidence="1">Uncharacterized protein</fullName>
    </submittedName>
</protein>
<dbReference type="EMBL" id="JBHUCM010000003">
    <property type="protein sequence ID" value="MFD1535675.1"/>
    <property type="molecule type" value="Genomic_DNA"/>
</dbReference>
<sequence length="117" mass="13165">MGMIGNAVAASAFSALLDRSLVQMAEASADARTYDRQTIHMVSDVWDNNTFPLFRALAARTSWGRDRRARAALKWMAALGVERRTWMVEQSAIAGYDVESLLHAPVESDRHHRDYRA</sequence>
<gene>
    <name evidence="1" type="ORF">ACFSJ0_01440</name>
</gene>
<name>A0ABW4FYU0_9ACTN</name>
<dbReference type="RefSeq" id="WP_219536214.1">
    <property type="nucleotide sequence ID" value="NZ_JAHKRM010000029.1"/>
</dbReference>
<keyword evidence="2" id="KW-1185">Reference proteome</keyword>
<evidence type="ECO:0000313" key="2">
    <source>
        <dbReference type="Proteomes" id="UP001597097"/>
    </source>
</evidence>
<evidence type="ECO:0000313" key="1">
    <source>
        <dbReference type="EMBL" id="MFD1535675.1"/>
    </source>
</evidence>
<organism evidence="1 2">
    <name type="scientific">Nonomuraea guangzhouensis</name>
    <dbReference type="NCBI Taxonomy" id="1291555"/>
    <lineage>
        <taxon>Bacteria</taxon>
        <taxon>Bacillati</taxon>
        <taxon>Actinomycetota</taxon>
        <taxon>Actinomycetes</taxon>
        <taxon>Streptosporangiales</taxon>
        <taxon>Streptosporangiaceae</taxon>
        <taxon>Nonomuraea</taxon>
    </lineage>
</organism>
<reference evidence="2" key="1">
    <citation type="journal article" date="2019" name="Int. J. Syst. Evol. Microbiol.">
        <title>The Global Catalogue of Microorganisms (GCM) 10K type strain sequencing project: providing services to taxonomists for standard genome sequencing and annotation.</title>
        <authorList>
            <consortium name="The Broad Institute Genomics Platform"/>
            <consortium name="The Broad Institute Genome Sequencing Center for Infectious Disease"/>
            <person name="Wu L."/>
            <person name="Ma J."/>
        </authorList>
    </citation>
    <scope>NUCLEOTIDE SEQUENCE [LARGE SCALE GENOMIC DNA]</scope>
    <source>
        <strain evidence="2">CGMCC 1.15399</strain>
    </source>
</reference>
<accession>A0ABW4FYU0</accession>